<keyword evidence="1" id="KW-0677">Repeat</keyword>
<feature type="domain" description="TLDc" evidence="8">
    <location>
        <begin position="570"/>
        <end position="748"/>
    </location>
</feature>
<keyword evidence="5" id="KW-0472">Membrane</keyword>
<dbReference type="Proteomes" id="UP001159427">
    <property type="component" value="Unassembled WGS sequence"/>
</dbReference>
<feature type="domain" description="Ig-like" evidence="6">
    <location>
        <begin position="356"/>
        <end position="446"/>
    </location>
</feature>
<name>A0ABN8SJD4_9CNID</name>
<evidence type="ECO:0000313" key="9">
    <source>
        <dbReference type="EMBL" id="CAH3190798.1"/>
    </source>
</evidence>
<keyword evidence="2 3" id="KW-1015">Disulfide bond</keyword>
<proteinExistence type="predicted"/>
<evidence type="ECO:0000259" key="8">
    <source>
        <dbReference type="PROSITE" id="PS51886"/>
    </source>
</evidence>
<keyword evidence="3" id="KW-0768">Sushi</keyword>
<dbReference type="InterPro" id="IPR036179">
    <property type="entry name" value="Ig-like_dom_sf"/>
</dbReference>
<feature type="domain" description="Ig-like" evidence="6">
    <location>
        <begin position="176"/>
        <end position="262"/>
    </location>
</feature>
<evidence type="ECO:0000259" key="6">
    <source>
        <dbReference type="PROSITE" id="PS50835"/>
    </source>
</evidence>
<dbReference type="Pfam" id="PF07534">
    <property type="entry name" value="TLD"/>
    <property type="match status" value="1"/>
</dbReference>
<dbReference type="CDD" id="cd00033">
    <property type="entry name" value="CCP"/>
    <property type="match status" value="2"/>
</dbReference>
<dbReference type="Pfam" id="PF01391">
    <property type="entry name" value="Collagen"/>
    <property type="match status" value="1"/>
</dbReference>
<dbReference type="PROSITE" id="PS51886">
    <property type="entry name" value="TLDC"/>
    <property type="match status" value="1"/>
</dbReference>
<evidence type="ECO:0000313" key="10">
    <source>
        <dbReference type="Proteomes" id="UP001159427"/>
    </source>
</evidence>
<dbReference type="InterPro" id="IPR007110">
    <property type="entry name" value="Ig-like_dom"/>
</dbReference>
<feature type="region of interest" description="Disordered" evidence="4">
    <location>
        <begin position="105"/>
        <end position="165"/>
    </location>
</feature>
<dbReference type="Gene3D" id="2.10.70.10">
    <property type="entry name" value="Complement Module, domain 1"/>
    <property type="match status" value="2"/>
</dbReference>
<dbReference type="SMART" id="SM00408">
    <property type="entry name" value="IGc2"/>
    <property type="match status" value="3"/>
</dbReference>
<feature type="domain" description="Ig-like" evidence="6">
    <location>
        <begin position="265"/>
        <end position="338"/>
    </location>
</feature>
<accession>A0ABN8SJD4</accession>
<keyword evidence="5" id="KW-0812">Transmembrane</keyword>
<dbReference type="EMBL" id="CALNXI010002797">
    <property type="protein sequence ID" value="CAH3190798.1"/>
    <property type="molecule type" value="Genomic_DNA"/>
</dbReference>
<dbReference type="PANTHER" id="PTHR44170">
    <property type="entry name" value="PROTEIN SIDEKICK"/>
    <property type="match status" value="1"/>
</dbReference>
<dbReference type="Gene3D" id="2.60.40.10">
    <property type="entry name" value="Immunoglobulins"/>
    <property type="match status" value="3"/>
</dbReference>
<dbReference type="InterPro" id="IPR035976">
    <property type="entry name" value="Sushi/SCR/CCP_sf"/>
</dbReference>
<keyword evidence="5" id="KW-1133">Transmembrane helix</keyword>
<dbReference type="InterPro" id="IPR006571">
    <property type="entry name" value="TLDc_dom"/>
</dbReference>
<dbReference type="CDD" id="cd00096">
    <property type="entry name" value="Ig"/>
    <property type="match status" value="1"/>
</dbReference>
<feature type="domain" description="Sushi" evidence="7">
    <location>
        <begin position="505"/>
        <end position="563"/>
    </location>
</feature>
<comment type="caution">
    <text evidence="3">Lacks conserved residue(s) required for the propagation of feature annotation.</text>
</comment>
<dbReference type="PANTHER" id="PTHR44170:SF56">
    <property type="entry name" value="FIBRONECTIN TYPE-III DOMAIN-CONTAINING PROTEIN"/>
    <property type="match status" value="1"/>
</dbReference>
<evidence type="ECO:0000259" key="7">
    <source>
        <dbReference type="PROSITE" id="PS50923"/>
    </source>
</evidence>
<dbReference type="InterPro" id="IPR013783">
    <property type="entry name" value="Ig-like_fold"/>
</dbReference>
<evidence type="ECO:0000256" key="2">
    <source>
        <dbReference type="ARBA" id="ARBA00023157"/>
    </source>
</evidence>
<feature type="domain" description="Sushi" evidence="7">
    <location>
        <begin position="448"/>
        <end position="503"/>
    </location>
</feature>
<dbReference type="SUPFAM" id="SSF57535">
    <property type="entry name" value="Complement control module/SCR domain"/>
    <property type="match status" value="2"/>
</dbReference>
<feature type="disulfide bond" evidence="3">
    <location>
        <begin position="476"/>
        <end position="503"/>
    </location>
</feature>
<dbReference type="PROSITE" id="PS50835">
    <property type="entry name" value="IG_LIKE"/>
    <property type="match status" value="3"/>
</dbReference>
<reference evidence="9 10" key="1">
    <citation type="submission" date="2022-05" db="EMBL/GenBank/DDBJ databases">
        <authorList>
            <consortium name="Genoscope - CEA"/>
            <person name="William W."/>
        </authorList>
    </citation>
    <scope>NUCLEOTIDE SEQUENCE [LARGE SCALE GENOMIC DNA]</scope>
</reference>
<dbReference type="Gene3D" id="1.20.5.320">
    <property type="entry name" value="6-Phosphogluconate Dehydrogenase, domain 3"/>
    <property type="match status" value="1"/>
</dbReference>
<dbReference type="SMART" id="SM00584">
    <property type="entry name" value="TLDc"/>
    <property type="match status" value="1"/>
</dbReference>
<gene>
    <name evidence="9" type="ORF">PEVE_00020848</name>
</gene>
<evidence type="ECO:0000256" key="3">
    <source>
        <dbReference type="PROSITE-ProRule" id="PRU00302"/>
    </source>
</evidence>
<dbReference type="InterPro" id="IPR003599">
    <property type="entry name" value="Ig_sub"/>
</dbReference>
<organism evidence="9 10">
    <name type="scientific">Porites evermanni</name>
    <dbReference type="NCBI Taxonomy" id="104178"/>
    <lineage>
        <taxon>Eukaryota</taxon>
        <taxon>Metazoa</taxon>
        <taxon>Cnidaria</taxon>
        <taxon>Anthozoa</taxon>
        <taxon>Hexacorallia</taxon>
        <taxon>Scleractinia</taxon>
        <taxon>Fungiina</taxon>
        <taxon>Poritidae</taxon>
        <taxon>Porites</taxon>
    </lineage>
</organism>
<dbReference type="InterPro" id="IPR000436">
    <property type="entry name" value="Sushi_SCR_CCP_dom"/>
</dbReference>
<evidence type="ECO:0000256" key="1">
    <source>
        <dbReference type="ARBA" id="ARBA00022737"/>
    </source>
</evidence>
<dbReference type="SUPFAM" id="SSF48726">
    <property type="entry name" value="Immunoglobulin"/>
    <property type="match status" value="3"/>
</dbReference>
<dbReference type="PROSITE" id="PS50923">
    <property type="entry name" value="SUSHI"/>
    <property type="match status" value="2"/>
</dbReference>
<dbReference type="Pfam" id="PF13927">
    <property type="entry name" value="Ig_3"/>
    <property type="match status" value="2"/>
</dbReference>
<dbReference type="SMART" id="SM00032">
    <property type="entry name" value="CCP"/>
    <property type="match status" value="2"/>
</dbReference>
<evidence type="ECO:0000256" key="5">
    <source>
        <dbReference type="SAM" id="Phobius"/>
    </source>
</evidence>
<dbReference type="InterPro" id="IPR003598">
    <property type="entry name" value="Ig_sub2"/>
</dbReference>
<comment type="caution">
    <text evidence="9">The sequence shown here is derived from an EMBL/GenBank/DDBJ whole genome shotgun (WGS) entry which is preliminary data.</text>
</comment>
<dbReference type="InterPro" id="IPR008160">
    <property type="entry name" value="Collagen"/>
</dbReference>
<keyword evidence="10" id="KW-1185">Reference proteome</keyword>
<protein>
    <submittedName>
        <fullName evidence="9">Uncharacterized protein</fullName>
    </submittedName>
</protein>
<evidence type="ECO:0000256" key="4">
    <source>
        <dbReference type="SAM" id="MobiDB-lite"/>
    </source>
</evidence>
<dbReference type="SMART" id="SM00409">
    <property type="entry name" value="IG"/>
    <property type="match status" value="3"/>
</dbReference>
<dbReference type="Pfam" id="PF00084">
    <property type="entry name" value="Sushi"/>
    <property type="match status" value="2"/>
</dbReference>
<feature type="transmembrane region" description="Helical" evidence="5">
    <location>
        <begin position="12"/>
        <end position="32"/>
    </location>
</feature>
<sequence length="751" mass="82246">MEQAKSRCNSLLAIGLLVNLILTLASVGVVIYKVRVLEEQVFQLQSRPRVTLQAETIDSGDYETSHRMKRSSESVSGSKNCVSCHNACVKLFGLGTSAKVSVKSNNGTDKGVICTRGERGPQGKQGPRGKRGKQGEAGKAGKQGPPGEKGPRGPKGRPGKAFSGNTSKLIEDIDLPKINTGPPASLTTREGNNASLPCSASGIPKPTITWYKNGEALDSANYDADTGMLTLNSIQFADRGVYKCEARNFLGFDSATVELFVQVPPRFVETPEVYHVGYETWDTTISCNIFGHPPPVIRWTRAFRPLPIGRHVTTGKDLIIKDTEKIDRGPIMCRGDNSLGHVYALIVLVVKPVVNPVITTSPPSFIAVTKLYDTVTMICAARGSPVPTLEWRKDGVVISTNTTSSTGEEVNGELVISRFGPADQGVYTCFFKNYDNGTAETSATAELVGCGDPGVPVHGYKIGENYWAGQMVKYTCDTGYRLEGPTNRMCLENGNWSDVVPKCHRFCDEPSPVENGYIIGNEFWEGQNITYKCNKGYWLRGPLVRVCNETTGNWSMEAPKCEGPEFEPSKILLDNKKYWELLKGWLEPASTLPSKWKLCYRARDNGWSSSTFHSLCDGLGPTVTFVRVGEYIFGGYTDRNWHSSGSYTDSAHSFIFSFKNKDGLEPFKLLVKYTNDAIYGNNGYGPTFGGGHDFHIADGAGSNTNSYTNLGHSYVQVAGYRYSSSEAGSLLAGSYNFQPHDVEVFYQTYKN</sequence>